<dbReference type="KEGG" id="dfs:HGD76_07630"/>
<dbReference type="KEGG" id="dfs:HGD76_16355"/>
<evidence type="ECO:0000259" key="1">
    <source>
        <dbReference type="Pfam" id="PF14104"/>
    </source>
</evidence>
<reference evidence="2 9" key="1">
    <citation type="submission" date="2020-04" db="EMBL/GenBank/DDBJ databases">
        <title>Genome-Wide Identification of 5-Methylcytosine Sites in Bacterial Genomes By High-Throughput Sequencing of MspJI Restriction Fragments.</title>
        <authorList>
            <person name="Wu V."/>
        </authorList>
    </citation>
    <scope>NUCLEOTIDE SEQUENCE [LARGE SCALE GENOMIC DNA]</scope>
    <source>
        <strain evidence="2 9">CCAP 1403/13f</strain>
        <plasmid evidence="9">pafl69</plasmid>
        <plasmid evidence="8">pAfl69</plasmid>
    </source>
</reference>
<dbReference type="EMBL" id="CP051206">
    <property type="protein sequence ID" value="QJB47092.1"/>
    <property type="molecule type" value="Genomic_DNA"/>
</dbReference>
<dbReference type="PANTHER" id="PTHR34614:SF2">
    <property type="entry name" value="TRANSPOSASE IS4-LIKE DOMAIN-CONTAINING PROTEIN"/>
    <property type="match status" value="1"/>
</dbReference>
<dbReference type="Pfam" id="PF14104">
    <property type="entry name" value="DUF4277"/>
    <property type="match status" value="1"/>
</dbReference>
<evidence type="ECO:0000313" key="2">
    <source>
        <dbReference type="EMBL" id="QJB46909.1"/>
    </source>
</evidence>
<dbReference type="KEGG" id="dfs:HGD76_11490"/>
<dbReference type="InterPro" id="IPR025457">
    <property type="entry name" value="DUF4277"/>
</dbReference>
<dbReference type="EMBL" id="CP051206">
    <property type="protein sequence ID" value="QJB46972.1"/>
    <property type="molecule type" value="Genomic_DNA"/>
</dbReference>
<dbReference type="Proteomes" id="UP000502433">
    <property type="component" value="Chromosome"/>
</dbReference>
<dbReference type="PANTHER" id="PTHR34614">
    <property type="match status" value="1"/>
</dbReference>
<evidence type="ECO:0000313" key="9">
    <source>
        <dbReference type="Proteomes" id="UP000502433"/>
    </source>
</evidence>
<dbReference type="Proteomes" id="UP000502433">
    <property type="component" value="Plasmid pAfl69"/>
</dbReference>
<dbReference type="KEGG" id="dfs:HGD76_23550"/>
<sequence>MEIQNIDHLGIVAGIIDSIGIVEIINELIGVEKDEKVNAGQVVKAMIINGLGFVSKPLYMFPKYFETIACEHLIGAGVKPEYLNDDKLGRVMDKLFIKGLDTIFFIIALKAAQKFGVSLSTSHLDSSSMHVHGQYNTSLPFVIFESQKVGNNQELEELAVKSPKEITITYGYSRDHRPDLKQFIIEMICSGDGDIPIFLKLASGNQADSSCFGKIAVEYQKQLEVNSLMVADAALYTESNLKMMSELRWLCRVPLSIKAAKSLISTLAESEFIDSTIPGYKLASKIQNYAGIEQRWLVVQSQERKESDLHKLTQKITKAESKAVQDLKKLSQERFACVADAIKALSKLSKQFKYHQIHESTVTQVKSNKKDTSGEISYQISATVSQDESKINTELLSAGRFIIATNVLDSKELSNDSMLREYKAQQSCERGFGFLKDPLFFADSIFLKSPERIESLGMIMGLCLLVYTLAQRHIRNALLESKSTIKNQLGKATNRPTLRWIFQCFQCIHLVTLNQEKHISNWNKDRDFILSLLPDDCLRYYQLVS</sequence>
<name>A0A6H2C7I8_DOLFA</name>
<dbReference type="RefSeq" id="WP_168697347.1">
    <property type="nucleotide sequence ID" value="NZ_CP051206.1"/>
</dbReference>
<dbReference type="AlphaFoldDB" id="A0A6H2C7I8"/>
<dbReference type="EMBL" id="CP051206">
    <property type="protein sequence ID" value="QJB46965.1"/>
    <property type="molecule type" value="Genomic_DNA"/>
</dbReference>
<dbReference type="EMBL" id="CP051206">
    <property type="protein sequence ID" value="QJB47027.1"/>
    <property type="molecule type" value="Genomic_DNA"/>
</dbReference>
<evidence type="ECO:0000313" key="5">
    <source>
        <dbReference type="EMBL" id="QJB47027.1"/>
    </source>
</evidence>
<evidence type="ECO:0000313" key="4">
    <source>
        <dbReference type="EMBL" id="QJB46972.1"/>
    </source>
</evidence>
<dbReference type="EMBL" id="CP051206">
    <property type="protein sequence ID" value="QJB46909.1"/>
    <property type="molecule type" value="Genomic_DNA"/>
</dbReference>
<evidence type="ECO:0000313" key="7">
    <source>
        <dbReference type="EMBL" id="QJB47198.1"/>
    </source>
</evidence>
<dbReference type="NCBIfam" id="NF033559">
    <property type="entry name" value="transpos_IS1634"/>
    <property type="match status" value="1"/>
</dbReference>
<geneLocation type="plasmid" evidence="9">
    <name>pafl69</name>
</geneLocation>
<reference evidence="2 9" key="2">
    <citation type="submission" date="2020-04" db="EMBL/GenBank/DDBJ databases">
        <authorList>
            <person name="Fomenkov A."/>
            <person name="Anton B.P."/>
            <person name="Roberts R.J."/>
        </authorList>
    </citation>
    <scope>NUCLEOTIDE SEQUENCE [LARGE SCALE GENOMIC DNA]</scope>
    <source>
        <strain evidence="2 9">CCAP 1403/13f</strain>
        <plasmid evidence="8">pAfl69</plasmid>
        <plasmid evidence="9">pafl69</plasmid>
    </source>
</reference>
<accession>A0A6H2C7I8</accession>
<gene>
    <name evidence="2" type="ORF">HGD76_03115</name>
    <name evidence="3" type="ORF">HGD76_06685</name>
    <name evidence="4" type="ORF">HGD76_07630</name>
    <name evidence="5" type="ORF">HGD76_11490</name>
    <name evidence="6" type="ORF">HGD76_16355</name>
    <name evidence="7" type="ORF">HGD76_23550</name>
    <name evidence="8" type="ORF">HGD76_24720</name>
</gene>
<dbReference type="EMBL" id="CP051207">
    <property type="protein sequence ID" value="QJB47267.1"/>
    <property type="molecule type" value="Genomic_DNA"/>
</dbReference>
<evidence type="ECO:0000313" key="3">
    <source>
        <dbReference type="EMBL" id="QJB46965.1"/>
    </source>
</evidence>
<dbReference type="KEGG" id="dfs:HGD76_24720"/>
<geneLocation type="plasmid" evidence="8">
    <name>pAfl69</name>
</geneLocation>
<dbReference type="InterPro" id="IPR047654">
    <property type="entry name" value="IS1634_transpos"/>
</dbReference>
<evidence type="ECO:0000313" key="6">
    <source>
        <dbReference type="EMBL" id="QJB47092.1"/>
    </source>
</evidence>
<dbReference type="KEGG" id="dfs:HGD76_03115"/>
<evidence type="ECO:0000313" key="8">
    <source>
        <dbReference type="EMBL" id="QJB47267.1"/>
    </source>
</evidence>
<dbReference type="EMBL" id="CP051206">
    <property type="protein sequence ID" value="QJB47198.1"/>
    <property type="molecule type" value="Genomic_DNA"/>
</dbReference>
<keyword evidence="8" id="KW-0614">Plasmid</keyword>
<proteinExistence type="predicted"/>
<dbReference type="KEGG" id="dfs:HGD76_06685"/>
<protein>
    <submittedName>
        <fullName evidence="2">IS1634 family transposase</fullName>
    </submittedName>
</protein>
<feature type="domain" description="DUF4277" evidence="1">
    <location>
        <begin position="2"/>
        <end position="108"/>
    </location>
</feature>
<organism evidence="2 9">
    <name type="scientific">Dolichospermum flos-aquae CCAP 1403/13F</name>
    <dbReference type="NCBI Taxonomy" id="315271"/>
    <lineage>
        <taxon>Bacteria</taxon>
        <taxon>Bacillati</taxon>
        <taxon>Cyanobacteriota</taxon>
        <taxon>Cyanophyceae</taxon>
        <taxon>Nostocales</taxon>
        <taxon>Aphanizomenonaceae</taxon>
        <taxon>Dolichospermum</taxon>
    </lineage>
</organism>